<organism evidence="3 4">
    <name type="scientific">Rathayibacter iranicus NCPPB 2253 = VKM Ac-1602</name>
    <dbReference type="NCBI Taxonomy" id="1328868"/>
    <lineage>
        <taxon>Bacteria</taxon>
        <taxon>Bacillati</taxon>
        <taxon>Actinomycetota</taxon>
        <taxon>Actinomycetes</taxon>
        <taxon>Micrococcales</taxon>
        <taxon>Microbacteriaceae</taxon>
        <taxon>Rathayibacter</taxon>
    </lineage>
</organism>
<dbReference type="SUPFAM" id="SSF51261">
    <property type="entry name" value="Duplicated hybrid motif"/>
    <property type="match status" value="1"/>
</dbReference>
<reference evidence="3 4" key="1">
    <citation type="submission" date="2018-03" db="EMBL/GenBank/DDBJ databases">
        <title>Genomic Encyclopedia of Type Strains, Phase III (KMG-III): the genomes of soil and plant-associated and newly described type strains.</title>
        <authorList>
            <person name="Whitman W."/>
        </authorList>
    </citation>
    <scope>NUCLEOTIDE SEQUENCE [LARGE SCALE GENOMIC DNA]</scope>
    <source>
        <strain evidence="3 4">VKM Ac-1602</strain>
    </source>
</reference>
<dbReference type="RefSeq" id="WP_237399257.1">
    <property type="nucleotide sequence ID" value="NZ_QGDV01000001.1"/>
</dbReference>
<keyword evidence="1" id="KW-0175">Coiled coil</keyword>
<gene>
    <name evidence="3" type="ORF">B0H03_10193</name>
</gene>
<proteinExistence type="predicted"/>
<keyword evidence="3" id="KW-0378">Hydrolase</keyword>
<evidence type="ECO:0000259" key="2">
    <source>
        <dbReference type="Pfam" id="PF01551"/>
    </source>
</evidence>
<evidence type="ECO:0000313" key="3">
    <source>
        <dbReference type="EMBL" id="PWJ66643.1"/>
    </source>
</evidence>
<dbReference type="PANTHER" id="PTHR21666:SF270">
    <property type="entry name" value="MUREIN HYDROLASE ACTIVATOR ENVC"/>
    <property type="match status" value="1"/>
</dbReference>
<sequence>MPYSLRSPRPARPSGVTRLGRLRSGVLRRLRSAALASAALALVSGLLVATPAQAIDYPTWADVEAAKGNTASAAAQVDRITSLIGDLQREVAAAQQLAQQRGDEHFAAQQAFDLASDRSRELDDKASASAQKADTASQQAGLLAAQLYRSTGTDLSVNMFLDQQSGQADQLLSKIGNMTKLVERSSAIYEQASAARNTASSLADQAVVAQTERERLRVAAEQKLAEATAAQAASESALAEQQQQSVVLEQQLAALRDTESKTVAEYEAGVAAREAERLRKLAEEEASRQAAAEAERQAAAAAASSGGGYSASFGGSSSAVSDSGWVRPAAGRISGTYGARDSISTGGGSSGSFHRGTDIAGGCGIPIFAAHSGTVTYAGPNGTYGNWVLIDHGSGISTGYAHIMPGGIFVSVGDSVQAGTQIAAVGTTGASTGCHLHFETRVNGSAVDAQPFMATRGVTLG</sequence>
<protein>
    <submittedName>
        <fullName evidence="3">Murein DD-endopeptidase MepM/ murein hydrolase activator NlpD</fullName>
    </submittedName>
</protein>
<dbReference type="PANTHER" id="PTHR21666">
    <property type="entry name" value="PEPTIDASE-RELATED"/>
    <property type="match status" value="1"/>
</dbReference>
<comment type="caution">
    <text evidence="3">The sequence shown here is derived from an EMBL/GenBank/DDBJ whole genome shotgun (WGS) entry which is preliminary data.</text>
</comment>
<dbReference type="EMBL" id="QGDV01000001">
    <property type="protein sequence ID" value="PWJ66643.1"/>
    <property type="molecule type" value="Genomic_DNA"/>
</dbReference>
<evidence type="ECO:0000256" key="1">
    <source>
        <dbReference type="SAM" id="Coils"/>
    </source>
</evidence>
<dbReference type="InterPro" id="IPR050570">
    <property type="entry name" value="Cell_wall_metabolism_enzyme"/>
</dbReference>
<dbReference type="Pfam" id="PF01551">
    <property type="entry name" value="Peptidase_M23"/>
    <property type="match status" value="1"/>
</dbReference>
<dbReference type="Gene3D" id="2.70.70.10">
    <property type="entry name" value="Glucose Permease (Domain IIA)"/>
    <property type="match status" value="1"/>
</dbReference>
<dbReference type="GO" id="GO:0016787">
    <property type="term" value="F:hydrolase activity"/>
    <property type="evidence" value="ECO:0007669"/>
    <property type="project" value="UniProtKB-KW"/>
</dbReference>
<name>A0ABX5LJ56_9MICO</name>
<dbReference type="Proteomes" id="UP000245674">
    <property type="component" value="Unassembled WGS sequence"/>
</dbReference>
<dbReference type="InterPro" id="IPR016047">
    <property type="entry name" value="M23ase_b-sheet_dom"/>
</dbReference>
<dbReference type="InterPro" id="IPR011055">
    <property type="entry name" value="Dup_hybrid_motif"/>
</dbReference>
<feature type="coiled-coil region" evidence="1">
    <location>
        <begin position="238"/>
        <end position="295"/>
    </location>
</feature>
<dbReference type="CDD" id="cd12797">
    <property type="entry name" value="M23_peptidase"/>
    <property type="match status" value="1"/>
</dbReference>
<feature type="domain" description="M23ase beta-sheet core" evidence="2">
    <location>
        <begin position="353"/>
        <end position="448"/>
    </location>
</feature>
<keyword evidence="4" id="KW-1185">Reference proteome</keyword>
<accession>A0ABX5LJ56</accession>
<evidence type="ECO:0000313" key="4">
    <source>
        <dbReference type="Proteomes" id="UP000245674"/>
    </source>
</evidence>